<proteinExistence type="predicted"/>
<keyword evidence="2" id="KW-1185">Reference proteome</keyword>
<gene>
    <name evidence="1" type="ORF">PN492_00735</name>
</gene>
<dbReference type="RefSeq" id="WP_271804597.1">
    <property type="nucleotide sequence ID" value="NZ_JAQMTU010000005.1"/>
</dbReference>
<reference evidence="1 2" key="1">
    <citation type="submission" date="2023-01" db="EMBL/GenBank/DDBJ databases">
        <title>Genomes from the Australian National Cyanobacteria Reference Collection.</title>
        <authorList>
            <person name="Willis A."/>
            <person name="Lee E.M.F."/>
        </authorList>
    </citation>
    <scope>NUCLEOTIDE SEQUENCE [LARGE SCALE GENOMIC DNA]</scope>
    <source>
        <strain evidence="1 2">CS-537/01</strain>
    </source>
</reference>
<dbReference type="EMBL" id="JAQMTU010000005">
    <property type="protein sequence ID" value="MDB9485097.1"/>
    <property type="molecule type" value="Genomic_DNA"/>
</dbReference>
<name>A0ABT5A1K2_9CYAN</name>
<dbReference type="Proteomes" id="UP001212123">
    <property type="component" value="Unassembled WGS sequence"/>
</dbReference>
<comment type="caution">
    <text evidence="1">The sequence shown here is derived from an EMBL/GenBank/DDBJ whole genome shotgun (WGS) entry which is preliminary data.</text>
</comment>
<evidence type="ECO:0000313" key="1">
    <source>
        <dbReference type="EMBL" id="MDB9485097.1"/>
    </source>
</evidence>
<protein>
    <submittedName>
        <fullName evidence="1">Uncharacterized protein</fullName>
    </submittedName>
</protein>
<organism evidence="1 2">
    <name type="scientific">Dolichospermum circinale CS-537/01</name>
    <dbReference type="NCBI Taxonomy" id="3021739"/>
    <lineage>
        <taxon>Bacteria</taxon>
        <taxon>Bacillati</taxon>
        <taxon>Cyanobacteriota</taxon>
        <taxon>Cyanophyceae</taxon>
        <taxon>Nostocales</taxon>
        <taxon>Aphanizomenonaceae</taxon>
        <taxon>Dolichospermum</taxon>
        <taxon>Dolichospermum circinale</taxon>
    </lineage>
</organism>
<sequence length="288" mass="30989">MITNSDITATAIAAATILTTLSLTGCTIGETPTSTNTASPQPTTQQITQPQSLELALNNPMVSARPVTNRESVGTLIPPTKGAERLLVIQKGRTDPFGQIVESRTKIPVPTLLPLPTNIIKQQPMNITAKSAKLSPMRQKPTPKTVLASKSVAKPVTKVVALISKSAQPRPMKQKPTKKTILPLAPQPKIARAVVVTGIVLIGEVPQAIIKAPNEPTSRYVQPGQRLMNGVLVKRIEMRQGSNPTVILEEYGIEVVKQVGEKPVEESKPLTKASVSNYIVVQKPHRDL</sequence>
<evidence type="ECO:0000313" key="2">
    <source>
        <dbReference type="Proteomes" id="UP001212123"/>
    </source>
</evidence>
<accession>A0ABT5A1K2</accession>